<evidence type="ECO:0000313" key="1">
    <source>
        <dbReference type="EMBL" id="SEI07608.1"/>
    </source>
</evidence>
<gene>
    <name evidence="1" type="ORF">RTCCBAU85039_4264</name>
    <name evidence="2" type="ORF">SAMN05216228_102118</name>
</gene>
<sequence>MKHCSLSLIAASLMVVVLIGPTIAFACDKIILGT</sequence>
<evidence type="ECO:0000313" key="4">
    <source>
        <dbReference type="Proteomes" id="UP000198939"/>
    </source>
</evidence>
<reference evidence="1" key="3">
    <citation type="submission" date="2016-10" db="EMBL/GenBank/DDBJ databases">
        <authorList>
            <person name="de Groot N.N."/>
        </authorList>
    </citation>
    <scope>NUCLEOTIDE SEQUENCE [LARGE SCALE GENOMIC DNA]</scope>
    <source>
        <strain evidence="1">CCBAU85039</strain>
    </source>
</reference>
<protein>
    <submittedName>
        <fullName evidence="1">Uncharacterized protein</fullName>
    </submittedName>
</protein>
<name>A0A1H8RAY8_9HYPH</name>
<evidence type="ECO:0000313" key="2">
    <source>
        <dbReference type="EMBL" id="SEO63447.1"/>
    </source>
</evidence>
<evidence type="ECO:0000313" key="3">
    <source>
        <dbReference type="Proteomes" id="UP000183063"/>
    </source>
</evidence>
<dbReference type="Proteomes" id="UP000183063">
    <property type="component" value="Unassembled WGS sequence"/>
</dbReference>
<dbReference type="PROSITE" id="PS51257">
    <property type="entry name" value="PROKAR_LIPOPROTEIN"/>
    <property type="match status" value="1"/>
</dbReference>
<proteinExistence type="predicted"/>
<organism evidence="1 3">
    <name type="scientific">Rhizobium tibeticum</name>
    <dbReference type="NCBI Taxonomy" id="501024"/>
    <lineage>
        <taxon>Bacteria</taxon>
        <taxon>Pseudomonadati</taxon>
        <taxon>Pseudomonadota</taxon>
        <taxon>Alphaproteobacteria</taxon>
        <taxon>Hyphomicrobiales</taxon>
        <taxon>Rhizobiaceae</taxon>
        <taxon>Rhizobium/Agrobacterium group</taxon>
        <taxon>Rhizobium</taxon>
    </lineage>
</organism>
<dbReference type="EMBL" id="FOCV01000021">
    <property type="protein sequence ID" value="SEO63447.1"/>
    <property type="molecule type" value="Genomic_DNA"/>
</dbReference>
<keyword evidence="4" id="KW-1185">Reference proteome</keyword>
<dbReference type="Proteomes" id="UP000198939">
    <property type="component" value="Unassembled WGS sequence"/>
</dbReference>
<reference evidence="2 4" key="1">
    <citation type="submission" date="2016-10" db="EMBL/GenBank/DDBJ databases">
        <authorList>
            <person name="Varghese N."/>
            <person name="Submissions S."/>
        </authorList>
    </citation>
    <scope>NUCLEOTIDE SEQUENCE [LARGE SCALE GENOMIC DNA]</scope>
    <source>
        <strain evidence="2 4">CGMCC 1.7071</strain>
    </source>
</reference>
<reference evidence="3" key="2">
    <citation type="submission" date="2016-10" db="EMBL/GenBank/DDBJ databases">
        <authorList>
            <person name="Wibberg D."/>
        </authorList>
    </citation>
    <scope>NUCLEOTIDE SEQUENCE [LARGE SCALE GENOMIC DNA]</scope>
</reference>
<accession>A0A1H8RAY8</accession>
<dbReference type="EMBL" id="FNXB01000024">
    <property type="protein sequence ID" value="SEI07608.1"/>
    <property type="molecule type" value="Genomic_DNA"/>
</dbReference>
<dbReference type="AlphaFoldDB" id="A0A1H8RAY8"/>